<dbReference type="Gene3D" id="3.40.50.300">
    <property type="entry name" value="P-loop containing nucleotide triphosphate hydrolases"/>
    <property type="match status" value="2"/>
</dbReference>
<dbReference type="InterPro" id="IPR001650">
    <property type="entry name" value="Helicase_C-like"/>
</dbReference>
<evidence type="ECO:0000259" key="11">
    <source>
        <dbReference type="PROSITE" id="PS51195"/>
    </source>
</evidence>
<dbReference type="GO" id="GO:0016787">
    <property type="term" value="F:hydrolase activity"/>
    <property type="evidence" value="ECO:0007669"/>
    <property type="project" value="UniProtKB-KW"/>
</dbReference>
<dbReference type="PROSITE" id="PS51195">
    <property type="entry name" value="Q_MOTIF"/>
    <property type="match status" value="1"/>
</dbReference>
<sequence>MTFSEFKFSQTLLNTLEKLNYKEPTPIQALAIPEILNGEDVIAHAQTGTGKTAAFMLPIIHLITQLNGKTDSHKKAVNALVLVPTRELAQQVAKASETYCQQSRLDVACLFGGANIGPQEKQLAKGVDIVVATPGRLLDHIIKGSVDLSDLTHLVFDEADRMLDMGFIGEIKRIMRHVPQNRQTLLFSATVDETVLKNVSQWLKDPKRIGVDAPNTAAAKVEQLFYAVDDERKRELIAYTIGKNNWHQVLVFTRTKNYADELAKELNKDGLTTQAIHGDKSQGARNKALEQFRNGELRVLVATDVAARGLDIPTLDYVINAELPYVAEDYVHRIGRTGRAGKAGTAISLVSLDENWLLEEIEVLLDERLTPQWLPGFEPDLTREPKDNRKNTAKSRKQRDKKRILGQRNKRRRKN</sequence>
<dbReference type="FunFam" id="3.40.50.300:FF:000468">
    <property type="entry name" value="ATP-dependent RNA helicase RhlE"/>
    <property type="match status" value="1"/>
</dbReference>
<keyword evidence="2 7" id="KW-0378">Hydrolase</keyword>
<dbReference type="PANTHER" id="PTHR47959:SF7">
    <property type="entry name" value="ATP-DEPENDENT RNA HELICASE DEAD BOX FAMILY"/>
    <property type="match status" value="1"/>
</dbReference>
<evidence type="ECO:0000256" key="2">
    <source>
        <dbReference type="ARBA" id="ARBA00022801"/>
    </source>
</evidence>
<evidence type="ECO:0000256" key="4">
    <source>
        <dbReference type="ARBA" id="ARBA00022840"/>
    </source>
</evidence>
<protein>
    <submittedName>
        <fullName evidence="12">DEAD/DEAH box helicase</fullName>
    </submittedName>
</protein>
<dbReference type="SMART" id="SM00487">
    <property type="entry name" value="DEXDc"/>
    <property type="match status" value="1"/>
</dbReference>
<dbReference type="SUPFAM" id="SSF52540">
    <property type="entry name" value="P-loop containing nucleoside triphosphate hydrolases"/>
    <property type="match status" value="1"/>
</dbReference>
<evidence type="ECO:0000256" key="8">
    <source>
        <dbReference type="SAM" id="MobiDB-lite"/>
    </source>
</evidence>
<dbReference type="AlphaFoldDB" id="A0A0A7EJV2"/>
<feature type="region of interest" description="Disordered" evidence="8">
    <location>
        <begin position="375"/>
        <end position="415"/>
    </location>
</feature>
<dbReference type="InterPro" id="IPR014001">
    <property type="entry name" value="Helicase_ATP-bd"/>
</dbReference>
<dbReference type="STRING" id="1348114.OM33_17890"/>
<dbReference type="InterPro" id="IPR027417">
    <property type="entry name" value="P-loop_NTPase"/>
</dbReference>
<dbReference type="InterPro" id="IPR000629">
    <property type="entry name" value="RNA-helicase_DEAD-box_CS"/>
</dbReference>
<dbReference type="EMBL" id="CP009889">
    <property type="protein sequence ID" value="AIY66955.1"/>
    <property type="molecule type" value="Genomic_DNA"/>
</dbReference>
<dbReference type="SMART" id="SM00490">
    <property type="entry name" value="HELICc"/>
    <property type="match status" value="1"/>
</dbReference>
<dbReference type="KEGG" id="pseo:OM33_17890"/>
<dbReference type="PROSITE" id="PS00039">
    <property type="entry name" value="DEAD_ATP_HELICASE"/>
    <property type="match status" value="1"/>
</dbReference>
<feature type="short sequence motif" description="Q motif" evidence="6">
    <location>
        <begin position="1"/>
        <end position="29"/>
    </location>
</feature>
<evidence type="ECO:0000256" key="1">
    <source>
        <dbReference type="ARBA" id="ARBA00022741"/>
    </source>
</evidence>
<dbReference type="InterPro" id="IPR044742">
    <property type="entry name" value="DEAD/DEAH_RhlB"/>
</dbReference>
<dbReference type="Pfam" id="PF00270">
    <property type="entry name" value="DEAD"/>
    <property type="match status" value="1"/>
</dbReference>
<evidence type="ECO:0000259" key="9">
    <source>
        <dbReference type="PROSITE" id="PS51192"/>
    </source>
</evidence>
<dbReference type="eggNOG" id="COG0513">
    <property type="taxonomic scope" value="Bacteria"/>
</dbReference>
<proteinExistence type="inferred from homology"/>
<dbReference type="CDD" id="cd00268">
    <property type="entry name" value="DEADc"/>
    <property type="match status" value="1"/>
</dbReference>
<dbReference type="CDD" id="cd18787">
    <property type="entry name" value="SF2_C_DEAD"/>
    <property type="match status" value="1"/>
</dbReference>
<dbReference type="InterPro" id="IPR011545">
    <property type="entry name" value="DEAD/DEAH_box_helicase_dom"/>
</dbReference>
<keyword evidence="1 7" id="KW-0547">Nucleotide-binding</keyword>
<dbReference type="PROSITE" id="PS51192">
    <property type="entry name" value="HELICASE_ATP_BIND_1"/>
    <property type="match status" value="1"/>
</dbReference>
<name>A0A0A7EJV2_9GAMM</name>
<evidence type="ECO:0000256" key="7">
    <source>
        <dbReference type="RuleBase" id="RU000492"/>
    </source>
</evidence>
<feature type="domain" description="DEAD-box RNA helicase Q" evidence="11">
    <location>
        <begin position="1"/>
        <end position="29"/>
    </location>
</feature>
<dbReference type="GO" id="GO:0003724">
    <property type="term" value="F:RNA helicase activity"/>
    <property type="evidence" value="ECO:0007669"/>
    <property type="project" value="InterPro"/>
</dbReference>
<feature type="domain" description="Helicase ATP-binding" evidence="9">
    <location>
        <begin position="32"/>
        <end position="209"/>
    </location>
</feature>
<keyword evidence="3 7" id="KW-0347">Helicase</keyword>
<feature type="domain" description="Helicase C-terminal" evidence="10">
    <location>
        <begin position="220"/>
        <end position="382"/>
    </location>
</feature>
<dbReference type="GO" id="GO:0003676">
    <property type="term" value="F:nucleic acid binding"/>
    <property type="evidence" value="ECO:0007669"/>
    <property type="project" value="InterPro"/>
</dbReference>
<evidence type="ECO:0000313" key="12">
    <source>
        <dbReference type="EMBL" id="AIY66955.1"/>
    </source>
</evidence>
<keyword evidence="13" id="KW-1185">Reference proteome</keyword>
<evidence type="ECO:0000256" key="3">
    <source>
        <dbReference type="ARBA" id="ARBA00022806"/>
    </source>
</evidence>
<organism evidence="12 13">
    <name type="scientific">Pseudoalteromonas piratica</name>
    <dbReference type="NCBI Taxonomy" id="1348114"/>
    <lineage>
        <taxon>Bacteria</taxon>
        <taxon>Pseudomonadati</taxon>
        <taxon>Pseudomonadota</taxon>
        <taxon>Gammaproteobacteria</taxon>
        <taxon>Alteromonadales</taxon>
        <taxon>Pseudoalteromonadaceae</taxon>
        <taxon>Pseudoalteromonas</taxon>
    </lineage>
</organism>
<dbReference type="HOGENOM" id="CLU_003041_28_3_6"/>
<dbReference type="Pfam" id="PF00271">
    <property type="entry name" value="Helicase_C"/>
    <property type="match status" value="1"/>
</dbReference>
<comment type="similarity">
    <text evidence="5 7">Belongs to the DEAD box helicase family.</text>
</comment>
<dbReference type="PANTHER" id="PTHR47959">
    <property type="entry name" value="ATP-DEPENDENT RNA HELICASE RHLE-RELATED"/>
    <property type="match status" value="1"/>
</dbReference>
<evidence type="ECO:0000259" key="10">
    <source>
        <dbReference type="PROSITE" id="PS51194"/>
    </source>
</evidence>
<dbReference type="GO" id="GO:0005524">
    <property type="term" value="F:ATP binding"/>
    <property type="evidence" value="ECO:0007669"/>
    <property type="project" value="UniProtKB-KW"/>
</dbReference>
<evidence type="ECO:0000256" key="6">
    <source>
        <dbReference type="PROSITE-ProRule" id="PRU00552"/>
    </source>
</evidence>
<dbReference type="InterPro" id="IPR014014">
    <property type="entry name" value="RNA_helicase_DEAD_Q_motif"/>
</dbReference>
<dbReference type="InterPro" id="IPR050079">
    <property type="entry name" value="DEAD_box_RNA_helicase"/>
</dbReference>
<reference evidence="12 13" key="1">
    <citation type="submission" date="2014-11" db="EMBL/GenBank/DDBJ databases">
        <title>Complete Genome Sequence of Pseudoalteromonas sp. Strain OCN003 Isolated from Kaneohe Bay, Oahu, Hawaii.</title>
        <authorList>
            <person name="Beurmann S."/>
            <person name="Videau P."/>
            <person name="Ushijima B."/>
            <person name="Smith A.M."/>
            <person name="Aeby G.S."/>
            <person name="Callahan S.M."/>
            <person name="Belcaid M."/>
        </authorList>
    </citation>
    <scope>NUCLEOTIDE SEQUENCE [LARGE SCALE GENOMIC DNA]</scope>
    <source>
        <strain evidence="12 13">OCN003</strain>
    </source>
</reference>
<feature type="compositionally biased region" description="Basic and acidic residues" evidence="8">
    <location>
        <begin position="380"/>
        <end position="390"/>
    </location>
</feature>
<accession>A0A0A7EJV2</accession>
<evidence type="ECO:0000256" key="5">
    <source>
        <dbReference type="ARBA" id="ARBA00038437"/>
    </source>
</evidence>
<dbReference type="GO" id="GO:0005829">
    <property type="term" value="C:cytosol"/>
    <property type="evidence" value="ECO:0007669"/>
    <property type="project" value="TreeGrafter"/>
</dbReference>
<keyword evidence="4 7" id="KW-0067">ATP-binding</keyword>
<dbReference type="PROSITE" id="PS51194">
    <property type="entry name" value="HELICASE_CTER"/>
    <property type="match status" value="1"/>
</dbReference>
<dbReference type="Proteomes" id="UP000030341">
    <property type="component" value="Chromosome 2"/>
</dbReference>
<feature type="compositionally biased region" description="Basic residues" evidence="8">
    <location>
        <begin position="391"/>
        <end position="415"/>
    </location>
</feature>
<gene>
    <name evidence="12" type="ORF">OM33_17890</name>
</gene>
<evidence type="ECO:0000313" key="13">
    <source>
        <dbReference type="Proteomes" id="UP000030341"/>
    </source>
</evidence>
<dbReference type="OrthoDB" id="9808889at2"/>